<keyword evidence="2" id="KW-0496">Mitochondrion</keyword>
<dbReference type="AlphaFoldDB" id="A0A3G0WP15"/>
<accession>A0A3G0WP15</accession>
<evidence type="ECO:0000256" key="1">
    <source>
        <dbReference type="SAM" id="Phobius"/>
    </source>
</evidence>
<dbReference type="EMBL" id="JQ038227">
    <property type="protein sequence ID" value="AFD18207.1"/>
    <property type="molecule type" value="Genomic_DNA"/>
</dbReference>
<sequence length="135" mass="15401">MFCVFFSPIVCCLLLLFNSLLLSVILYLFVGNSIFSLFFSLIYVGGVYIIMLFVSAHLQNDNFNNGLSLYFGVVFLGGFCLLGFEIWCWDFIFDNMGEMLCSYISFDSYILYGVSIFLIFFVLSNISSSNNGFLR</sequence>
<keyword evidence="1" id="KW-0812">Transmembrane</keyword>
<organism evidence="2">
    <name type="scientific">Diplorchis hangzhouensis</name>
    <dbReference type="NCBI Taxonomy" id="1131906"/>
    <lineage>
        <taxon>Eukaryota</taxon>
        <taxon>Metazoa</taxon>
        <taxon>Spiralia</taxon>
        <taxon>Lophotrochozoa</taxon>
        <taxon>Platyhelminthes</taxon>
        <taxon>Monogenea</taxon>
        <taxon>Polyopisthocotylea</taxon>
        <taxon>Polystomatidea</taxon>
        <taxon>Polystomatidae</taxon>
        <taxon>Diplorchis</taxon>
    </lineage>
</organism>
<name>A0A3G0WP15_9PLAT</name>
<reference evidence="2" key="1">
    <citation type="submission" date="2011-11" db="EMBL/GenBank/DDBJ databases">
        <title>The complete mitochondrial genome of Diplorchis hangzhouensis (Platyhelminthes: Monogenea).</title>
        <authorList>
            <person name="Zhang J."/>
            <person name="Wu X."/>
            <person name="Xie M."/>
            <person name="Li A."/>
        </authorList>
    </citation>
    <scope>NUCLEOTIDE SEQUENCE</scope>
</reference>
<feature type="transmembrane region" description="Helical" evidence="1">
    <location>
        <begin position="109"/>
        <end position="127"/>
    </location>
</feature>
<gene>
    <name evidence="2" type="primary">nad6</name>
</gene>
<geneLocation type="mitochondrion" evidence="2"/>
<keyword evidence="1" id="KW-1133">Transmembrane helix</keyword>
<protein>
    <submittedName>
        <fullName evidence="2">NADH dehydrogenase subunit 6</fullName>
    </submittedName>
</protein>
<keyword evidence="1" id="KW-0472">Membrane</keyword>
<feature type="transmembrane region" description="Helical" evidence="1">
    <location>
        <begin position="37"/>
        <end position="56"/>
    </location>
</feature>
<proteinExistence type="predicted"/>
<evidence type="ECO:0000313" key="2">
    <source>
        <dbReference type="EMBL" id="AFD18207.1"/>
    </source>
</evidence>
<feature type="transmembrane region" description="Helical" evidence="1">
    <location>
        <begin position="6"/>
        <end position="30"/>
    </location>
</feature>
<feature type="transmembrane region" description="Helical" evidence="1">
    <location>
        <begin position="68"/>
        <end position="88"/>
    </location>
</feature>